<dbReference type="STRING" id="1486859.SAMN05444273_11180"/>
<comment type="function">
    <text evidence="1">Could be a virulence factor.</text>
</comment>
<dbReference type="OrthoDB" id="8828485at2"/>
<keyword evidence="4" id="KW-0964">Secreted</keyword>
<evidence type="ECO:0000259" key="6">
    <source>
        <dbReference type="PROSITE" id="PS50035"/>
    </source>
</evidence>
<sequence>MAGPDKPEFYLTASEAYPALERAFLAAKSEVIASFRVFDPKTRLRSDAGRAIGETWGDLVRHVVSKGVRVTLRISDFDPIVGTDLHRATHVSVKGFRDAVGDSDLFDIKAEMHPAQMGMLPRLLLWPRTYLEVRRHAARLRELPEGQRNTEVEHLPALRPLLKRNGSNLRARIFPPPSSYPATHHQKLAVFDGARLYVGGLDLDERRFDTLDHDQASEQTWHDVQVMVGGDRAKSAHTYLKAFAKRDQSVMNKPFPDLLRTYSIPHQISTPYLSPRTVLNEIETAHAKGFRDAERLIYLESQFFRDTKLAKTLCAAGRANPDLGVILVLPAAPDDVAFEGSKGSDARYGEYLQAKCLDLLYETFGQRLFVAAVAQTRPTSDTTRAALNDAPLIYVHAKVSIFDENLAIVSSANLNGRSMRWDTEVGVSFDDKDDVLRLKKRCFDHWLRKDAAARHFDPASAVSAWRDLALANQNTAPSNRTSFILPYAVAPARQFGRNLPGVAEEIV</sequence>
<dbReference type="Proteomes" id="UP000184144">
    <property type="component" value="Unassembled WGS sequence"/>
</dbReference>
<dbReference type="Pfam" id="PF13091">
    <property type="entry name" value="PLDc_2"/>
    <property type="match status" value="1"/>
</dbReference>
<proteinExistence type="predicted"/>
<dbReference type="InterPro" id="IPR025202">
    <property type="entry name" value="PLD-like_dom"/>
</dbReference>
<evidence type="ECO:0000256" key="4">
    <source>
        <dbReference type="ARBA" id="ARBA00022525"/>
    </source>
</evidence>
<dbReference type="PANTHER" id="PTHR21248">
    <property type="entry name" value="CARDIOLIPIN SYNTHASE"/>
    <property type="match status" value="1"/>
</dbReference>
<dbReference type="PANTHER" id="PTHR21248:SF12">
    <property type="entry name" value="CARDIOLIPIN SYNTHASE C"/>
    <property type="match status" value="1"/>
</dbReference>
<evidence type="ECO:0000256" key="1">
    <source>
        <dbReference type="ARBA" id="ARBA00003145"/>
    </source>
</evidence>
<keyword evidence="8" id="KW-1185">Reference proteome</keyword>
<evidence type="ECO:0000256" key="2">
    <source>
        <dbReference type="ARBA" id="ARBA00004613"/>
    </source>
</evidence>
<dbReference type="PROSITE" id="PS50035">
    <property type="entry name" value="PLD"/>
    <property type="match status" value="2"/>
</dbReference>
<dbReference type="InterPro" id="IPR001736">
    <property type="entry name" value="PLipase_D/transphosphatidylase"/>
</dbReference>
<evidence type="ECO:0000313" key="7">
    <source>
        <dbReference type="EMBL" id="SHF75997.1"/>
    </source>
</evidence>
<evidence type="ECO:0000313" key="8">
    <source>
        <dbReference type="Proteomes" id="UP000184144"/>
    </source>
</evidence>
<protein>
    <recommendedName>
        <fullName evidence="3">Phospholipase D</fullName>
    </recommendedName>
    <alternativeName>
        <fullName evidence="5">Choline phosphatase</fullName>
    </alternativeName>
</protein>
<organism evidence="7 8">
    <name type="scientific">Litoreibacter ascidiaceicola</name>
    <dbReference type="NCBI Taxonomy" id="1486859"/>
    <lineage>
        <taxon>Bacteria</taxon>
        <taxon>Pseudomonadati</taxon>
        <taxon>Pseudomonadota</taxon>
        <taxon>Alphaproteobacteria</taxon>
        <taxon>Rhodobacterales</taxon>
        <taxon>Roseobacteraceae</taxon>
        <taxon>Litoreibacter</taxon>
    </lineage>
</organism>
<evidence type="ECO:0000256" key="5">
    <source>
        <dbReference type="ARBA" id="ARBA00029594"/>
    </source>
</evidence>
<dbReference type="CDD" id="cd09105">
    <property type="entry name" value="PLDc_vPLD1_2_like_2"/>
    <property type="match status" value="1"/>
</dbReference>
<accession>A0A1M5E9W8</accession>
<dbReference type="GO" id="GO:0030572">
    <property type="term" value="F:phosphatidyltransferase activity"/>
    <property type="evidence" value="ECO:0007669"/>
    <property type="project" value="UniProtKB-ARBA"/>
</dbReference>
<dbReference type="AlphaFoldDB" id="A0A1M5E9W8"/>
<gene>
    <name evidence="7" type="ORF">SAMN05444273_11180</name>
</gene>
<dbReference type="EMBL" id="FQUV01000011">
    <property type="protein sequence ID" value="SHF75997.1"/>
    <property type="molecule type" value="Genomic_DNA"/>
</dbReference>
<dbReference type="Gene3D" id="3.30.870.10">
    <property type="entry name" value="Endonuclease Chain A"/>
    <property type="match status" value="2"/>
</dbReference>
<evidence type="ECO:0000256" key="3">
    <source>
        <dbReference type="ARBA" id="ARBA00018392"/>
    </source>
</evidence>
<dbReference type="SUPFAM" id="SSF56024">
    <property type="entry name" value="Phospholipase D/nuclease"/>
    <property type="match status" value="2"/>
</dbReference>
<dbReference type="SMART" id="SM00155">
    <property type="entry name" value="PLDc"/>
    <property type="match status" value="2"/>
</dbReference>
<feature type="domain" description="PLD phosphodiesterase" evidence="6">
    <location>
        <begin position="180"/>
        <end position="207"/>
    </location>
</feature>
<reference evidence="8" key="1">
    <citation type="submission" date="2016-11" db="EMBL/GenBank/DDBJ databases">
        <authorList>
            <person name="Varghese N."/>
            <person name="Submissions S."/>
        </authorList>
    </citation>
    <scope>NUCLEOTIDE SEQUENCE [LARGE SCALE GENOMIC DNA]</scope>
    <source>
        <strain evidence="8">DSM 100566</strain>
    </source>
</reference>
<dbReference type="GO" id="GO:0032049">
    <property type="term" value="P:cardiolipin biosynthetic process"/>
    <property type="evidence" value="ECO:0007669"/>
    <property type="project" value="UniProtKB-ARBA"/>
</dbReference>
<dbReference type="Pfam" id="PF00614">
    <property type="entry name" value="PLDc"/>
    <property type="match status" value="1"/>
</dbReference>
<dbReference type="GO" id="GO:0005576">
    <property type="term" value="C:extracellular region"/>
    <property type="evidence" value="ECO:0007669"/>
    <property type="project" value="UniProtKB-SubCell"/>
</dbReference>
<name>A0A1M5E9W8_9RHOB</name>
<comment type="subcellular location">
    <subcellularLocation>
        <location evidence="2">Secreted</location>
    </subcellularLocation>
</comment>
<feature type="domain" description="PLD phosphodiesterase" evidence="6">
    <location>
        <begin position="391"/>
        <end position="418"/>
    </location>
</feature>